<gene>
    <name evidence="1" type="ORF">Poly30_02950</name>
</gene>
<keyword evidence="2" id="KW-1185">Reference proteome</keyword>
<name>A0A518EL40_9BACT</name>
<evidence type="ECO:0000313" key="1">
    <source>
        <dbReference type="EMBL" id="QDV04802.1"/>
    </source>
</evidence>
<protein>
    <submittedName>
        <fullName evidence="1">Uncharacterized protein</fullName>
    </submittedName>
</protein>
<organism evidence="1 2">
    <name type="scientific">Saltatorellus ferox</name>
    <dbReference type="NCBI Taxonomy" id="2528018"/>
    <lineage>
        <taxon>Bacteria</taxon>
        <taxon>Pseudomonadati</taxon>
        <taxon>Planctomycetota</taxon>
        <taxon>Planctomycetia</taxon>
        <taxon>Planctomycetia incertae sedis</taxon>
        <taxon>Saltatorellus</taxon>
    </lineage>
</organism>
<reference evidence="1 2" key="1">
    <citation type="submission" date="2019-02" db="EMBL/GenBank/DDBJ databases">
        <title>Deep-cultivation of Planctomycetes and their phenomic and genomic characterization uncovers novel biology.</title>
        <authorList>
            <person name="Wiegand S."/>
            <person name="Jogler M."/>
            <person name="Boedeker C."/>
            <person name="Pinto D."/>
            <person name="Vollmers J."/>
            <person name="Rivas-Marin E."/>
            <person name="Kohn T."/>
            <person name="Peeters S.H."/>
            <person name="Heuer A."/>
            <person name="Rast P."/>
            <person name="Oberbeckmann S."/>
            <person name="Bunk B."/>
            <person name="Jeske O."/>
            <person name="Meyerdierks A."/>
            <person name="Storesund J.E."/>
            <person name="Kallscheuer N."/>
            <person name="Luecker S."/>
            <person name="Lage O.M."/>
            <person name="Pohl T."/>
            <person name="Merkel B.J."/>
            <person name="Hornburger P."/>
            <person name="Mueller R.-W."/>
            <person name="Bruemmer F."/>
            <person name="Labrenz M."/>
            <person name="Spormann A.M."/>
            <person name="Op den Camp H."/>
            <person name="Overmann J."/>
            <person name="Amann R."/>
            <person name="Jetten M.S.M."/>
            <person name="Mascher T."/>
            <person name="Medema M.H."/>
            <person name="Devos D.P."/>
            <person name="Kaster A.-K."/>
            <person name="Ovreas L."/>
            <person name="Rohde M."/>
            <person name="Galperin M.Y."/>
            <person name="Jogler C."/>
        </authorList>
    </citation>
    <scope>NUCLEOTIDE SEQUENCE [LARGE SCALE GENOMIC DNA]</scope>
    <source>
        <strain evidence="1 2">Poly30</strain>
    </source>
</reference>
<accession>A0A518EL40</accession>
<evidence type="ECO:0000313" key="2">
    <source>
        <dbReference type="Proteomes" id="UP000320390"/>
    </source>
</evidence>
<dbReference type="EMBL" id="CP036434">
    <property type="protein sequence ID" value="QDV04802.1"/>
    <property type="molecule type" value="Genomic_DNA"/>
</dbReference>
<proteinExistence type="predicted"/>
<dbReference type="AlphaFoldDB" id="A0A518EL40"/>
<sequence length="382" mass="40144">MLPQLQQDADGSLLCSFQDRTTSGDRGSVVRFDAAADTWGYVGQAGEPSIRVDWWGVVQPVGSGWLYRANRDYGFPRNGLGLWRFQPGTADWAPFGPQPLSAGEAHYIDVELDASGRLLIGFQDGLRSMTSGPGAAGAATVLRIDPGSGDATSLGGTGFTSEFASTSDASHVDLEVAANGTLWAAWTESGLGLAHPRVARFHPGSGSSPGSGSWSLVGSPASGLPDAGAHVSIAIDASGRPLIAFRGNAPLRFLVYRMDLAANTWSQVGDDIHPSQLGSGGSPGFSREAGYRERTPFVVGPAGSLYLAHLTPDANEVDRVQVLTFREDAWVPVGASGFLPGSEPEDYVSLAAISENGVEVPIVACRRSPQTPNERLVGYAFR</sequence>
<dbReference type="Proteomes" id="UP000320390">
    <property type="component" value="Chromosome"/>
</dbReference>